<dbReference type="SUPFAM" id="SSF50974">
    <property type="entry name" value="Nitrous oxide reductase, N-terminal domain"/>
    <property type="match status" value="1"/>
</dbReference>
<dbReference type="InterPro" id="IPR015943">
    <property type="entry name" value="WD40/YVTN_repeat-like_dom_sf"/>
</dbReference>
<dbReference type="Proteomes" id="UP000298685">
    <property type="component" value="Chromosome"/>
</dbReference>
<dbReference type="RefSeq" id="WP_158350560.1">
    <property type="nucleotide sequence ID" value="NZ_CP032999.1"/>
</dbReference>
<evidence type="ECO:0000313" key="3">
    <source>
        <dbReference type="EMBL" id="QCI25995.1"/>
    </source>
</evidence>
<dbReference type="GO" id="GO:0005829">
    <property type="term" value="C:cytosol"/>
    <property type="evidence" value="ECO:0007669"/>
    <property type="project" value="TreeGrafter"/>
</dbReference>
<name>A0A4D6YLY6_9GAMM</name>
<keyword evidence="2" id="KW-0313">Glucose metabolism</keyword>
<accession>A0A4D6YLY6</accession>
<dbReference type="OrthoDB" id="9790815at2"/>
<proteinExistence type="inferred from homology"/>
<dbReference type="InterPro" id="IPR050282">
    <property type="entry name" value="Cycloisomerase_2"/>
</dbReference>
<evidence type="ECO:0000256" key="1">
    <source>
        <dbReference type="ARBA" id="ARBA00005564"/>
    </source>
</evidence>
<evidence type="ECO:0000256" key="2">
    <source>
        <dbReference type="ARBA" id="ARBA00022526"/>
    </source>
</evidence>
<dbReference type="AlphaFoldDB" id="A0A4D6YLY6"/>
<organism evidence="3 4">
    <name type="scientific">Buchnera aphidicola</name>
    <name type="common">Sarucallis kahawaluokalani</name>
    <dbReference type="NCBI Taxonomy" id="1241878"/>
    <lineage>
        <taxon>Bacteria</taxon>
        <taxon>Pseudomonadati</taxon>
        <taxon>Pseudomonadota</taxon>
        <taxon>Gammaproteobacteria</taxon>
        <taxon>Enterobacterales</taxon>
        <taxon>Erwiniaceae</taxon>
        <taxon>Buchnera</taxon>
    </lineage>
</organism>
<keyword evidence="2" id="KW-0119">Carbohydrate metabolism</keyword>
<dbReference type="GO" id="GO:0006006">
    <property type="term" value="P:glucose metabolic process"/>
    <property type="evidence" value="ECO:0007669"/>
    <property type="project" value="UniProtKB-KW"/>
</dbReference>
<comment type="similarity">
    <text evidence="1">Belongs to the cycloisomerase 2 family.</text>
</comment>
<protein>
    <submittedName>
        <fullName evidence="3">6-phosphogluconolactonase</fullName>
    </submittedName>
</protein>
<gene>
    <name evidence="3" type="ORF">D9V78_01015</name>
</gene>
<reference evidence="3 4" key="1">
    <citation type="submission" date="2018-10" db="EMBL/GenBank/DDBJ databases">
        <title>Comparative functional genomics of the obligate endosymbiont Buchnera aphidicola.</title>
        <authorList>
            <person name="Chong R.A."/>
        </authorList>
    </citation>
    <scope>NUCLEOTIDE SEQUENCE [LARGE SCALE GENOMIC DNA]</scope>
    <source>
        <strain evidence="3 4">Ska</strain>
    </source>
</reference>
<dbReference type="PANTHER" id="PTHR30344:SF1">
    <property type="entry name" value="6-PHOSPHOGLUCONOLACTONASE"/>
    <property type="match status" value="1"/>
</dbReference>
<dbReference type="GO" id="GO:0017057">
    <property type="term" value="F:6-phosphogluconolactonase activity"/>
    <property type="evidence" value="ECO:0007669"/>
    <property type="project" value="TreeGrafter"/>
</dbReference>
<sequence>MKQIIYIVSAGTQSIEVWKLLYTGQMELIQNIYTECNEGQPITISKKKNKLYIGIRPKFKILIYDILCNGKLKKKGEVIIPHSPNYLLTDHKENFLFCSYYHANCFSVSNIDNQGIPSEPIQYFNNILGCHAAKIDISNQLILVTSLLKNRIYLFELNKKNIYPLNLLKYFNCLEKSGPRHIIYHNNKNYAYSINELNGTIDVWKINIIQKSIINIQNISLIHSECNNKKFWSADIHITSCNNYLYASDRLHHTITIFKILSNYKLDLINQINTVKQPKSFTIDYNSQYLIVAGQASNTVIVYNISKKNGLLNQLYEYSVGNNPTWIITHQIL</sequence>
<dbReference type="Gene3D" id="2.130.10.10">
    <property type="entry name" value="YVTN repeat-like/Quinoprotein amine dehydrogenase"/>
    <property type="match status" value="1"/>
</dbReference>
<dbReference type="InterPro" id="IPR019405">
    <property type="entry name" value="Lactonase_7-beta_prop"/>
</dbReference>
<evidence type="ECO:0000313" key="4">
    <source>
        <dbReference type="Proteomes" id="UP000298685"/>
    </source>
</evidence>
<dbReference type="EMBL" id="CP032999">
    <property type="protein sequence ID" value="QCI25995.1"/>
    <property type="molecule type" value="Genomic_DNA"/>
</dbReference>
<dbReference type="PANTHER" id="PTHR30344">
    <property type="entry name" value="6-PHOSPHOGLUCONOLACTONASE-RELATED"/>
    <property type="match status" value="1"/>
</dbReference>
<dbReference type="InterPro" id="IPR011045">
    <property type="entry name" value="N2O_reductase_N"/>
</dbReference>
<dbReference type="Pfam" id="PF10282">
    <property type="entry name" value="Lactonase"/>
    <property type="match status" value="1"/>
</dbReference>